<gene>
    <name evidence="1" type="ORF">BXT86_05355</name>
</gene>
<reference evidence="2" key="1">
    <citation type="submission" date="2017-01" db="EMBL/GenBank/DDBJ databases">
        <title>Novel pathways for hydrocarbon cycling and metabolic interdependencies in hydrothermal sediment communities.</title>
        <authorList>
            <person name="Dombrowski N."/>
            <person name="Seitz K."/>
            <person name="Teske A."/>
            <person name="Baker B."/>
        </authorList>
    </citation>
    <scope>NUCLEOTIDE SEQUENCE [LARGE SCALE GENOMIC DNA]</scope>
</reference>
<proteinExistence type="predicted"/>
<evidence type="ECO:0000313" key="1">
    <source>
        <dbReference type="EMBL" id="OPX17654.1"/>
    </source>
</evidence>
<evidence type="ECO:0000313" key="2">
    <source>
        <dbReference type="Proteomes" id="UP000191663"/>
    </source>
</evidence>
<dbReference type="AlphaFoldDB" id="A0A1V4QE90"/>
<protein>
    <submittedName>
        <fullName evidence="1">Uncharacterized protein</fullName>
    </submittedName>
</protein>
<dbReference type="Proteomes" id="UP000191663">
    <property type="component" value="Unassembled WGS sequence"/>
</dbReference>
<comment type="caution">
    <text evidence="1">The sequence shown here is derived from an EMBL/GenBank/DDBJ whole genome shotgun (WGS) entry which is preliminary data.</text>
</comment>
<dbReference type="EMBL" id="MUKB01000094">
    <property type="protein sequence ID" value="OPX17654.1"/>
    <property type="molecule type" value="Genomic_DNA"/>
</dbReference>
<name>A0A1V4QE90_UNCW3</name>
<sequence length="59" mass="6819">MSHWKIDSHYVINPHYSYSAGREESPSAKIPLDPPLEKGEVVIPLLWKRRDGEDFKINA</sequence>
<organism evidence="1 2">
    <name type="scientific">candidate division WOR-3 bacterium 4484_100</name>
    <dbReference type="NCBI Taxonomy" id="1936077"/>
    <lineage>
        <taxon>Bacteria</taxon>
        <taxon>Bacteria division WOR-3</taxon>
    </lineage>
</organism>
<accession>A0A1V4QE90</accession>